<dbReference type="EMBL" id="QWKY01000093">
    <property type="protein sequence ID" value="RIH74990.1"/>
    <property type="molecule type" value="Genomic_DNA"/>
</dbReference>
<organism evidence="1 2">
    <name type="scientific">Meiothermus hypogaeus</name>
    <dbReference type="NCBI Taxonomy" id="884155"/>
    <lineage>
        <taxon>Bacteria</taxon>
        <taxon>Thermotogati</taxon>
        <taxon>Deinococcota</taxon>
        <taxon>Deinococci</taxon>
        <taxon>Thermales</taxon>
        <taxon>Thermaceae</taxon>
        <taxon>Meiothermus</taxon>
    </lineage>
</organism>
<proteinExistence type="predicted"/>
<accession>A0ABX9MI45</accession>
<name>A0ABX9MI45_9DEIN</name>
<evidence type="ECO:0008006" key="3">
    <source>
        <dbReference type="Google" id="ProtNLM"/>
    </source>
</evidence>
<sequence>MPAPLRIHLTPEEDAQLRELETNPVVPFNKRLNCSEK</sequence>
<protein>
    <recommendedName>
        <fullName evidence="3">Transposase</fullName>
    </recommendedName>
</protein>
<keyword evidence="2" id="KW-1185">Reference proteome</keyword>
<evidence type="ECO:0000313" key="2">
    <source>
        <dbReference type="Proteomes" id="UP000265443"/>
    </source>
</evidence>
<evidence type="ECO:0000313" key="1">
    <source>
        <dbReference type="EMBL" id="RIH74990.1"/>
    </source>
</evidence>
<comment type="caution">
    <text evidence="1">The sequence shown here is derived from an EMBL/GenBank/DDBJ whole genome shotgun (WGS) entry which is preliminary data.</text>
</comment>
<dbReference type="Proteomes" id="UP000265443">
    <property type="component" value="Unassembled WGS sequence"/>
</dbReference>
<reference evidence="1 2" key="1">
    <citation type="submission" date="2018-08" db="EMBL/GenBank/DDBJ databases">
        <title>Meiothermus hypogaeus DSM 23238 genome sequencing project.</title>
        <authorList>
            <person name="Da Costa M.S."/>
            <person name="Albuquerque L."/>
            <person name="Raposo P."/>
            <person name="Froufe H.J.C."/>
            <person name="Barroso C.S."/>
            <person name="Egas C."/>
        </authorList>
    </citation>
    <scope>NUCLEOTIDE SEQUENCE [LARGE SCALE GENOMIC DNA]</scope>
    <source>
        <strain evidence="1 2">DSM 23238</strain>
    </source>
</reference>
<gene>
    <name evidence="1" type="ORF">Mhypo_03108</name>
</gene>